<dbReference type="eggNOG" id="ENOG502Z9CR">
    <property type="taxonomic scope" value="Bacteria"/>
</dbReference>
<feature type="domain" description="Putative component of 'biosynthetic module'" evidence="1">
    <location>
        <begin position="16"/>
        <end position="271"/>
    </location>
</feature>
<organism evidence="2 3">
    <name type="scientific">Pontibacillus chungwhensis BH030062</name>
    <dbReference type="NCBI Taxonomy" id="1385513"/>
    <lineage>
        <taxon>Bacteria</taxon>
        <taxon>Bacillati</taxon>
        <taxon>Bacillota</taxon>
        <taxon>Bacilli</taxon>
        <taxon>Bacillales</taxon>
        <taxon>Bacillaceae</taxon>
        <taxon>Pontibacillus</taxon>
    </lineage>
</organism>
<dbReference type="Proteomes" id="UP000030153">
    <property type="component" value="Unassembled WGS sequence"/>
</dbReference>
<comment type="caution">
    <text evidence="2">The sequence shown here is derived from an EMBL/GenBank/DDBJ whole genome shotgun (WGS) entry which is preliminary data.</text>
</comment>
<reference evidence="2 3" key="1">
    <citation type="submission" date="2013-08" db="EMBL/GenBank/DDBJ databases">
        <title>Genome of Pontibacillus chungwhensis.</title>
        <authorList>
            <person name="Wang Q."/>
            <person name="Wang G."/>
        </authorList>
    </citation>
    <scope>NUCLEOTIDE SEQUENCE [LARGE SCALE GENOMIC DNA]</scope>
    <source>
        <strain evidence="2 3">BH030062</strain>
    </source>
</reference>
<sequence>MTEFQNLHSTLVEGVKEYKWKEPIQQLNEKRDGYGVEEKTLYIPQYVAQVLGITEDEDEYYNEIYDLTHDEAYSRLHSLNVELNKQIDSDTLKSLQELIKMHQQNPLTPNRFVAFLDGKKILPRLTNSIYNKHIRKVLMEVLSLYGDKHAGQLKDPDFQRVIVDLIKWTNNHVQPWMDESVGEGNLPKVLWYGDATKSQTYFLYYLYRLGFDLVLYHPAKLNIFERFDLDVSRSIVVENAYSADPMSFPTERKKRSSTVAYKASKQIERAINHDNSQIYKPWQFREYIPASVTMKTTYDEIFILSKEKAFVRPDFYIENQTVHIPSIFAKVVGVTENRNEYWSRVQQLLEEENAHLVKQFPFTDEIKGNYLYHYRNSLDAAGKLDASKIMEGNFWQYKQLPDGLQRGIAQAIIRLCEQHKLLPQSGEREEDVSLYLFKQSTQMPDVFMRLLQKFDYSQDVPKVVLYNNEYNGELTRSDAVLLLLLHELGVDLVLYSPTGNKDLEQYVDDDVFDLHMLDDIVFDLEFKQSFGIKDKLKSRLLKLLGE</sequence>
<dbReference type="STRING" id="1385513.N780_06580"/>
<gene>
    <name evidence="2" type="ORF">N780_06580</name>
</gene>
<dbReference type="OrthoDB" id="2421008at2"/>
<dbReference type="EMBL" id="AVBG01000015">
    <property type="protein sequence ID" value="KGP90208.1"/>
    <property type="molecule type" value="Genomic_DNA"/>
</dbReference>
<feature type="domain" description="Putative component of 'biosynthetic module'" evidence="1">
    <location>
        <begin position="295"/>
        <end position="513"/>
    </location>
</feature>
<evidence type="ECO:0000259" key="1">
    <source>
        <dbReference type="Pfam" id="PF14266"/>
    </source>
</evidence>
<dbReference type="InterPro" id="IPR025647">
    <property type="entry name" value="YceG_bac"/>
</dbReference>
<proteinExistence type="predicted"/>
<keyword evidence="3" id="KW-1185">Reference proteome</keyword>
<dbReference type="AlphaFoldDB" id="A0A0A2UTW1"/>
<evidence type="ECO:0000313" key="3">
    <source>
        <dbReference type="Proteomes" id="UP000030153"/>
    </source>
</evidence>
<name>A0A0A2UTW1_9BACI</name>
<dbReference type="Pfam" id="PF14266">
    <property type="entry name" value="YceG_bac"/>
    <property type="match status" value="2"/>
</dbReference>
<evidence type="ECO:0000313" key="2">
    <source>
        <dbReference type="EMBL" id="KGP90208.1"/>
    </source>
</evidence>
<accession>A0A0A2UTW1</accession>
<protein>
    <recommendedName>
        <fullName evidence="1">Putative component of 'biosynthetic module' domain-containing protein</fullName>
    </recommendedName>
</protein>
<dbReference type="RefSeq" id="WP_052115130.1">
    <property type="nucleotide sequence ID" value="NZ_AVBG01000015.1"/>
</dbReference>